<protein>
    <submittedName>
        <fullName evidence="2">Uncharacterized protein</fullName>
    </submittedName>
</protein>
<proteinExistence type="predicted"/>
<gene>
    <name evidence="2" type="ORF">ZHD862_LOCUS10512</name>
</gene>
<accession>A0A814E0S8</accession>
<feature type="chain" id="PRO_5032531945" evidence="1">
    <location>
        <begin position="22"/>
        <end position="105"/>
    </location>
</feature>
<evidence type="ECO:0000256" key="1">
    <source>
        <dbReference type="SAM" id="SignalP"/>
    </source>
</evidence>
<comment type="caution">
    <text evidence="2">The sequence shown here is derived from an EMBL/GenBank/DDBJ whole genome shotgun (WGS) entry which is preliminary data.</text>
</comment>
<dbReference type="AlphaFoldDB" id="A0A814E0S8"/>
<dbReference type="Proteomes" id="UP000663864">
    <property type="component" value="Unassembled WGS sequence"/>
</dbReference>
<keyword evidence="1" id="KW-0732">Signal</keyword>
<feature type="signal peptide" evidence="1">
    <location>
        <begin position="1"/>
        <end position="21"/>
    </location>
</feature>
<reference evidence="2" key="1">
    <citation type="submission" date="2021-02" db="EMBL/GenBank/DDBJ databases">
        <authorList>
            <person name="Nowell W R."/>
        </authorList>
    </citation>
    <scope>NUCLEOTIDE SEQUENCE</scope>
</reference>
<dbReference type="EMBL" id="CAJNOT010000379">
    <property type="protein sequence ID" value="CAF0960875.1"/>
    <property type="molecule type" value="Genomic_DNA"/>
</dbReference>
<sequence length="105" mass="11981">MMKELLSILSIAFLLILIVGTIPIDRQIEETPCENRMCLEDIAICICGSTMTPEDPCGCPFRCEACSFEWLPSFNWNFTGLILPEIDLSNLVFDFSNWNWNIGKK</sequence>
<evidence type="ECO:0000313" key="3">
    <source>
        <dbReference type="Proteomes" id="UP000663864"/>
    </source>
</evidence>
<name>A0A814E0S8_9BILA</name>
<evidence type="ECO:0000313" key="2">
    <source>
        <dbReference type="EMBL" id="CAF0960875.1"/>
    </source>
</evidence>
<organism evidence="2 3">
    <name type="scientific">Rotaria sordida</name>
    <dbReference type="NCBI Taxonomy" id="392033"/>
    <lineage>
        <taxon>Eukaryota</taxon>
        <taxon>Metazoa</taxon>
        <taxon>Spiralia</taxon>
        <taxon>Gnathifera</taxon>
        <taxon>Rotifera</taxon>
        <taxon>Eurotatoria</taxon>
        <taxon>Bdelloidea</taxon>
        <taxon>Philodinida</taxon>
        <taxon>Philodinidae</taxon>
        <taxon>Rotaria</taxon>
    </lineage>
</organism>